<dbReference type="Pfam" id="PF00534">
    <property type="entry name" value="Glycos_transf_1"/>
    <property type="match status" value="1"/>
</dbReference>
<keyword evidence="3" id="KW-1185">Reference proteome</keyword>
<dbReference type="InterPro" id="IPR001296">
    <property type="entry name" value="Glyco_trans_1"/>
</dbReference>
<reference evidence="3" key="1">
    <citation type="journal article" date="2021" name="ISME J.">
        <title>Evolutionary origin and ecological implication of a unique nif island in free-living Bradyrhizobium lineages.</title>
        <authorList>
            <person name="Tao J."/>
        </authorList>
    </citation>
    <scope>NUCLEOTIDE SEQUENCE [LARGE SCALE GENOMIC DNA]</scope>
    <source>
        <strain evidence="3">SZCCT0094</strain>
    </source>
</reference>
<dbReference type="PANTHER" id="PTHR12526">
    <property type="entry name" value="GLYCOSYLTRANSFERASE"/>
    <property type="match status" value="1"/>
</dbReference>
<gene>
    <name evidence="2" type="ORF">JQ619_21835</name>
</gene>
<dbReference type="Gene3D" id="3.40.50.2000">
    <property type="entry name" value="Glycogen Phosphorylase B"/>
    <property type="match status" value="2"/>
</dbReference>
<name>A0ABS5GAX6_9BRAD</name>
<organism evidence="2 3">
    <name type="scientific">Bradyrhizobium denitrificans</name>
    <dbReference type="NCBI Taxonomy" id="2734912"/>
    <lineage>
        <taxon>Bacteria</taxon>
        <taxon>Pseudomonadati</taxon>
        <taxon>Pseudomonadota</taxon>
        <taxon>Alphaproteobacteria</taxon>
        <taxon>Hyphomicrobiales</taxon>
        <taxon>Nitrobacteraceae</taxon>
        <taxon>Bradyrhizobium</taxon>
    </lineage>
</organism>
<proteinExistence type="predicted"/>
<dbReference type="SUPFAM" id="SSF53756">
    <property type="entry name" value="UDP-Glycosyltransferase/glycogen phosphorylase"/>
    <property type="match status" value="1"/>
</dbReference>
<protein>
    <submittedName>
        <fullName evidence="2">Glycosyltransferase family 4 protein</fullName>
    </submittedName>
</protein>
<evidence type="ECO:0000313" key="2">
    <source>
        <dbReference type="EMBL" id="MBR1138413.1"/>
    </source>
</evidence>
<dbReference type="CDD" id="cd03801">
    <property type="entry name" value="GT4_PimA-like"/>
    <property type="match status" value="1"/>
</dbReference>
<dbReference type="EMBL" id="JAFCLK010000021">
    <property type="protein sequence ID" value="MBR1138413.1"/>
    <property type="molecule type" value="Genomic_DNA"/>
</dbReference>
<evidence type="ECO:0000259" key="1">
    <source>
        <dbReference type="Pfam" id="PF00534"/>
    </source>
</evidence>
<sequence length="416" mass="45074">MIEHGDRDPGRYGRMSLRFTIVQYAGDYREAFERLSAGGKETYYAQRHSVDFVGSLARRLEQVAVICAVSDTPYDAVLANGVRAVGAGLRPGFDPAALLPFVARTEPNRLSINSPLAPVLRWARRNRIRTIVPLADSFNAGGLRAAIRHRLLARQLNDPLIEWVGNHGISACLSLAGIGVRADKIVPWDWPPAHRPTDYPSRNLTGDGPRKVFYVGSLSQAKGVGDLLAATARLRGQGYPVSLTLAGRDADGSMAARARALAIEDAVTFLGVVANEDVPQLMREADLVVIPSRHDYPEGLPLTIYEALSARTPIVASDHPMFRNALTDGESAVIFRAGDVNQLAAAIVKVLDDPALYQALSASSEDAWNRIQLPVTMGAFVAAWLEDTVPARQWLSSHSLNSGRYGAAIEKAVPRS</sequence>
<feature type="domain" description="Glycosyl transferase family 1" evidence="1">
    <location>
        <begin position="203"/>
        <end position="362"/>
    </location>
</feature>
<accession>A0ABS5GAX6</accession>
<dbReference type="Proteomes" id="UP001314635">
    <property type="component" value="Unassembled WGS sequence"/>
</dbReference>
<evidence type="ECO:0000313" key="3">
    <source>
        <dbReference type="Proteomes" id="UP001314635"/>
    </source>
</evidence>
<comment type="caution">
    <text evidence="2">The sequence shown here is derived from an EMBL/GenBank/DDBJ whole genome shotgun (WGS) entry which is preliminary data.</text>
</comment>